<keyword evidence="1" id="KW-0378">Hydrolase</keyword>
<dbReference type="AlphaFoldDB" id="A0AAD7K505"/>
<keyword evidence="2" id="KW-1185">Reference proteome</keyword>
<dbReference type="InterPro" id="IPR036412">
    <property type="entry name" value="HAD-like_sf"/>
</dbReference>
<dbReference type="Pfam" id="PF13344">
    <property type="entry name" value="Hydrolase_6"/>
    <property type="match status" value="1"/>
</dbReference>
<dbReference type="GO" id="GO:0016791">
    <property type="term" value="F:phosphatase activity"/>
    <property type="evidence" value="ECO:0007669"/>
    <property type="project" value="TreeGrafter"/>
</dbReference>
<dbReference type="InterPro" id="IPR006357">
    <property type="entry name" value="HAD-SF_hydro_IIA"/>
</dbReference>
<dbReference type="Gene3D" id="3.40.50.1000">
    <property type="entry name" value="HAD superfamily/HAD-like"/>
    <property type="match status" value="2"/>
</dbReference>
<dbReference type="PANTHER" id="PTHR19288:SF46">
    <property type="entry name" value="HALOACID DEHALOGENASE-LIKE HYDROLASE DOMAIN-CONTAINING PROTEIN 2"/>
    <property type="match status" value="1"/>
</dbReference>
<dbReference type="EMBL" id="JARKIB010000007">
    <property type="protein sequence ID" value="KAJ7778537.1"/>
    <property type="molecule type" value="Genomic_DNA"/>
</dbReference>
<dbReference type="PANTHER" id="PTHR19288">
    <property type="entry name" value="4-NITROPHENYLPHOSPHATASE-RELATED"/>
    <property type="match status" value="1"/>
</dbReference>
<dbReference type="Pfam" id="PF13242">
    <property type="entry name" value="Hydrolase_like"/>
    <property type="match status" value="1"/>
</dbReference>
<name>A0AAD7K505_9AGAR</name>
<organism evidence="1 2">
    <name type="scientific">Mycena metata</name>
    <dbReference type="NCBI Taxonomy" id="1033252"/>
    <lineage>
        <taxon>Eukaryota</taxon>
        <taxon>Fungi</taxon>
        <taxon>Dikarya</taxon>
        <taxon>Basidiomycota</taxon>
        <taxon>Agaricomycotina</taxon>
        <taxon>Agaricomycetes</taxon>
        <taxon>Agaricomycetidae</taxon>
        <taxon>Agaricales</taxon>
        <taxon>Marasmiineae</taxon>
        <taxon>Mycenaceae</taxon>
        <taxon>Mycena</taxon>
    </lineage>
</organism>
<proteinExistence type="predicted"/>
<accession>A0AAD7K505</accession>
<protein>
    <submittedName>
        <fullName evidence="1">Haloacid dehalogenase-like hydrolase domain-containing protein 2</fullName>
    </submittedName>
</protein>
<dbReference type="GO" id="GO:0005737">
    <property type="term" value="C:cytoplasm"/>
    <property type="evidence" value="ECO:0007669"/>
    <property type="project" value="TreeGrafter"/>
</dbReference>
<comment type="caution">
    <text evidence="1">The sequence shown here is derived from an EMBL/GenBank/DDBJ whole genome shotgun (WGS) entry which is preliminary data.</text>
</comment>
<evidence type="ECO:0000313" key="1">
    <source>
        <dbReference type="EMBL" id="KAJ7778537.1"/>
    </source>
</evidence>
<dbReference type="Proteomes" id="UP001215598">
    <property type="component" value="Unassembled WGS sequence"/>
</dbReference>
<dbReference type="InterPro" id="IPR023214">
    <property type="entry name" value="HAD_sf"/>
</dbReference>
<dbReference type="SUPFAM" id="SSF56784">
    <property type="entry name" value="HAD-like"/>
    <property type="match status" value="1"/>
</dbReference>
<reference evidence="1" key="1">
    <citation type="submission" date="2023-03" db="EMBL/GenBank/DDBJ databases">
        <title>Massive genome expansion in bonnet fungi (Mycena s.s.) driven by repeated elements and novel gene families across ecological guilds.</title>
        <authorList>
            <consortium name="Lawrence Berkeley National Laboratory"/>
            <person name="Harder C.B."/>
            <person name="Miyauchi S."/>
            <person name="Viragh M."/>
            <person name="Kuo A."/>
            <person name="Thoen E."/>
            <person name="Andreopoulos B."/>
            <person name="Lu D."/>
            <person name="Skrede I."/>
            <person name="Drula E."/>
            <person name="Henrissat B."/>
            <person name="Morin E."/>
            <person name="Kohler A."/>
            <person name="Barry K."/>
            <person name="LaButti K."/>
            <person name="Morin E."/>
            <person name="Salamov A."/>
            <person name="Lipzen A."/>
            <person name="Mereny Z."/>
            <person name="Hegedus B."/>
            <person name="Baldrian P."/>
            <person name="Stursova M."/>
            <person name="Weitz H."/>
            <person name="Taylor A."/>
            <person name="Grigoriev I.V."/>
            <person name="Nagy L.G."/>
            <person name="Martin F."/>
            <person name="Kauserud H."/>
        </authorList>
    </citation>
    <scope>NUCLEOTIDE SEQUENCE</scope>
    <source>
        <strain evidence="1">CBHHK182m</strain>
    </source>
</reference>
<gene>
    <name evidence="1" type="ORF">B0H16DRAFT_1847090</name>
</gene>
<sequence length="301" mass="32748">MMPLRQRPPLRALLIDASGTLHIGFTPTPRAVDALFPLQASCIPYRICSNTSKESTHDVSQRLRGLGFDVQATPKPDYKGPREVWTSIGSVRRVMEDLGVRRPYLLLSDSARAELQIGPSSKEDDKTAFDAVVVGLCPARLDYTHLNTAFRILAREHPARSPDQPVLIAAHTGRFFESSNGGLALGPGPFVAALEHAVPGVKAQVVGKPTRTFFETVIADIYAYGSVHGDEIVTAPPESRVAIIGDDIEADLGEGALELGLWRVLVRTGKYRPGDETRTPYPPDEVVDSFADFIDGFLGSF</sequence>
<evidence type="ECO:0000313" key="2">
    <source>
        <dbReference type="Proteomes" id="UP001215598"/>
    </source>
</evidence>